<evidence type="ECO:0000256" key="5">
    <source>
        <dbReference type="RuleBase" id="RU000411"/>
    </source>
</evidence>
<dbReference type="Pfam" id="PF00079">
    <property type="entry name" value="Serpin"/>
    <property type="match status" value="1"/>
</dbReference>
<comment type="similarity">
    <text evidence="5">Belongs to the serpin family.</text>
</comment>
<organism evidence="8 9">
    <name type="scientific">Grus japonensis</name>
    <name type="common">Japanese crane</name>
    <name type="synonym">Red-crowned crane</name>
    <dbReference type="NCBI Taxonomy" id="30415"/>
    <lineage>
        <taxon>Eukaryota</taxon>
        <taxon>Metazoa</taxon>
        <taxon>Chordata</taxon>
        <taxon>Craniata</taxon>
        <taxon>Vertebrata</taxon>
        <taxon>Euteleostomi</taxon>
        <taxon>Archelosauria</taxon>
        <taxon>Archosauria</taxon>
        <taxon>Dinosauria</taxon>
        <taxon>Saurischia</taxon>
        <taxon>Theropoda</taxon>
        <taxon>Coelurosauria</taxon>
        <taxon>Aves</taxon>
        <taxon>Neognathae</taxon>
        <taxon>Neoaves</taxon>
        <taxon>Gruiformes</taxon>
        <taxon>Gruidae</taxon>
        <taxon>Grus</taxon>
    </lineage>
</organism>
<evidence type="ECO:0000259" key="7">
    <source>
        <dbReference type="SMART" id="SM00093"/>
    </source>
</evidence>
<evidence type="ECO:0000256" key="6">
    <source>
        <dbReference type="SAM" id="SignalP"/>
    </source>
</evidence>
<protein>
    <recommendedName>
        <fullName evidence="1">Plasminogen activator inhibitor 1</fullName>
    </recommendedName>
    <alternativeName>
        <fullName evidence="2">Endothelial plasminogen activator inhibitor</fullName>
    </alternativeName>
    <alternativeName>
        <fullName evidence="3">Serpin E1</fullName>
    </alternativeName>
</protein>
<dbReference type="InterPro" id="IPR042185">
    <property type="entry name" value="Serpin_sf_2"/>
</dbReference>
<evidence type="ECO:0000313" key="9">
    <source>
        <dbReference type="Proteomes" id="UP001623348"/>
    </source>
</evidence>
<dbReference type="EMBL" id="BAAFJT010000030">
    <property type="protein sequence ID" value="GAB0201243.1"/>
    <property type="molecule type" value="Genomic_DNA"/>
</dbReference>
<keyword evidence="6" id="KW-0732">Signal</keyword>
<accession>A0ABC9XU10</accession>
<dbReference type="InterPro" id="IPR023796">
    <property type="entry name" value="Serpin_dom"/>
</dbReference>
<dbReference type="InterPro" id="IPR023795">
    <property type="entry name" value="Serpin_CS"/>
</dbReference>
<dbReference type="InterPro" id="IPR042178">
    <property type="entry name" value="Serpin_sf_1"/>
</dbReference>
<feature type="signal peptide" evidence="6">
    <location>
        <begin position="1"/>
        <end position="19"/>
    </location>
</feature>
<dbReference type="InterPro" id="IPR000215">
    <property type="entry name" value="Serpin_fam"/>
</dbReference>
<feature type="chain" id="PRO_5044788507" description="Plasminogen activator inhibitor 1" evidence="6">
    <location>
        <begin position="20"/>
        <end position="397"/>
    </location>
</feature>
<comment type="caution">
    <text evidence="8">The sequence shown here is derived from an EMBL/GenBank/DDBJ whole genome shotgun (WGS) entry which is preliminary data.</text>
</comment>
<comment type="subunit">
    <text evidence="4">Forms a heterodimer with TMPRSS7. Interacts with VTN. Binds LRP1B; binding is followed by internalization and degradation. Interacts with PPP1CB. In complex with PLAU/uPA, interacts with PLAUR/uPAR. Interacts with SORL1 and LRP1, either alone or in complex with PLAU; these interactions are abolished in the presence of LRPAP1/RAP. The ternary complex composed of PLAUR-PLAU-PAI1 also interacts with SORL1. Interacts with PLAT/tPA. Also interacts with SORL1, when complexed to PLAT/tPA.</text>
</comment>
<dbReference type="Gene3D" id="2.30.39.10">
    <property type="entry name" value="Alpha-1-antitrypsin, domain 1"/>
    <property type="match status" value="1"/>
</dbReference>
<proteinExistence type="inferred from homology"/>
<dbReference type="SMART" id="SM00093">
    <property type="entry name" value="SERPIN"/>
    <property type="match status" value="1"/>
</dbReference>
<dbReference type="SUPFAM" id="SSF56574">
    <property type="entry name" value="Serpins"/>
    <property type="match status" value="1"/>
</dbReference>
<dbReference type="Proteomes" id="UP001623348">
    <property type="component" value="Unassembled WGS sequence"/>
</dbReference>
<feature type="domain" description="Serpin" evidence="7">
    <location>
        <begin position="36"/>
        <end position="397"/>
    </location>
</feature>
<sequence>MRVAPVTLVALTWVTLVGAGTPVTGRVSRLVTDFGLRLYREAVGRRGDTNAIFSPYGATAVLVALQLATTGHSRHQLEVAMGFSINDPGVAAELRVLRRALRGPGPTLAMAEGLFVGRGLTLTPGFVTHFVRTLGPRRLARVDFQRGEGARALLDTWVQEQTQGLVRGLLPPGAVGAGTRLVLAGALCFKGAWGTPFPPAATRPRPFHRADGSAVTVPMMERTAKFNYGDFETPGGVPYGVVAVPYAGGAMAMLLVAPTQRDVPIATLTRHLDAQLVTSWVTNVSPVPRVLVLPRFSLETSWDLRAPLKSLGVRAPFDPAAADFTPLSAEEPLVLGQALQKVRMEVTENGTEVASATAAIVYSRMAPLEILLDRPFLFLVRHNPTGTILFVGQVMEP</sequence>
<dbReference type="InterPro" id="IPR036186">
    <property type="entry name" value="Serpin_sf"/>
</dbReference>
<evidence type="ECO:0000256" key="1">
    <source>
        <dbReference type="ARBA" id="ARBA00040523"/>
    </source>
</evidence>
<keyword evidence="9" id="KW-1185">Reference proteome</keyword>
<dbReference type="PANTHER" id="PTHR11461:SF49">
    <property type="entry name" value="PLASMINOGEN ACTIVATOR INHIBITOR 1"/>
    <property type="match status" value="1"/>
</dbReference>
<evidence type="ECO:0000313" key="8">
    <source>
        <dbReference type="EMBL" id="GAB0201243.1"/>
    </source>
</evidence>
<dbReference type="AlphaFoldDB" id="A0ABC9XU10"/>
<reference evidence="8 9" key="1">
    <citation type="submission" date="2024-06" db="EMBL/GenBank/DDBJ databases">
        <title>The draft genome of Grus japonensis, version 3.</title>
        <authorList>
            <person name="Nabeshima K."/>
            <person name="Suzuki S."/>
            <person name="Onuma M."/>
        </authorList>
    </citation>
    <scope>NUCLEOTIDE SEQUENCE [LARGE SCALE GENOMIC DNA]</scope>
    <source>
        <strain evidence="8 9">451A</strain>
    </source>
</reference>
<evidence type="ECO:0000256" key="3">
    <source>
        <dbReference type="ARBA" id="ARBA00043166"/>
    </source>
</evidence>
<name>A0ABC9XU10_GRUJA</name>
<dbReference type="Gene3D" id="3.30.497.10">
    <property type="entry name" value="Antithrombin, subunit I, domain 2"/>
    <property type="match status" value="1"/>
</dbReference>
<evidence type="ECO:0000256" key="4">
    <source>
        <dbReference type="ARBA" id="ARBA00066062"/>
    </source>
</evidence>
<evidence type="ECO:0000256" key="2">
    <source>
        <dbReference type="ARBA" id="ARBA00041825"/>
    </source>
</evidence>
<gene>
    <name evidence="8" type="ORF">GRJ2_002589900</name>
</gene>
<dbReference type="PANTHER" id="PTHR11461">
    <property type="entry name" value="SERINE PROTEASE INHIBITOR, SERPIN"/>
    <property type="match status" value="1"/>
</dbReference>
<dbReference type="PROSITE" id="PS00284">
    <property type="entry name" value="SERPIN"/>
    <property type="match status" value="1"/>
</dbReference>